<feature type="transmembrane region" description="Helical" evidence="1">
    <location>
        <begin position="33"/>
        <end position="57"/>
    </location>
</feature>
<evidence type="ECO:0000313" key="2">
    <source>
        <dbReference type="EMBL" id="MBH0238746.1"/>
    </source>
</evidence>
<keyword evidence="1" id="KW-0812">Transmembrane</keyword>
<gene>
    <name evidence="2" type="ORF">I5731_12995</name>
</gene>
<protein>
    <submittedName>
        <fullName evidence="2">Uncharacterized protein</fullName>
    </submittedName>
</protein>
<keyword evidence="3" id="KW-1185">Reference proteome</keyword>
<dbReference type="AlphaFoldDB" id="A0A931I4J4"/>
<evidence type="ECO:0000313" key="3">
    <source>
        <dbReference type="Proteomes" id="UP000631694"/>
    </source>
</evidence>
<keyword evidence="1" id="KW-0472">Membrane</keyword>
<evidence type="ECO:0000256" key="1">
    <source>
        <dbReference type="SAM" id="Phobius"/>
    </source>
</evidence>
<name>A0A931I4J4_9HYPH</name>
<reference evidence="2" key="1">
    <citation type="submission" date="2020-12" db="EMBL/GenBank/DDBJ databases">
        <title>Methylobrevis albus sp. nov., isolated from fresh water lack sediment.</title>
        <authorList>
            <person name="Zou Q."/>
        </authorList>
    </citation>
    <scope>NUCLEOTIDE SEQUENCE</scope>
    <source>
        <strain evidence="2">L22</strain>
    </source>
</reference>
<sequence>MERIRFLEADMNAEWNLNEGDHFFEKSVSKLKIFLSALFWFSACYFILSFGASAALLNDGINSAIAIKSNLKYIAGTTVGATVEAGEPDFENGEIAYNSVWYKYRATNDGYLVILSFAAINIGLDVFDGPSFDPRHRLVSGFRENIPGFPSSVIRLLTPTVVGEVLYIRVANPGNTSQHQFGIYFQQTGQDGEILVIPFRSAWAPMPPSMISGESAGPIFANFQPNFIYINTMRSAGNITDAGFDMPTANVRLSGARLQGRSSTKPGVQFGSLLWDNSARRNEIGTWNYTFLTKIRVGSASYRFGFRIPLSRWRDRQVQLALSSETERVNALLGQTARLVVSVNNPSGVLAKNCQLLHFRSPSGYVRPYEVRWRRLLPLGVMNAPIDIPARSTRQIEIFINTNFIGEARRHTPFFECENSSHSHQIFPQITIYSRP</sequence>
<dbReference type="RefSeq" id="WP_197311832.1">
    <property type="nucleotide sequence ID" value="NZ_JADZLT010000051.1"/>
</dbReference>
<proteinExistence type="predicted"/>
<comment type="caution">
    <text evidence="2">The sequence shown here is derived from an EMBL/GenBank/DDBJ whole genome shotgun (WGS) entry which is preliminary data.</text>
</comment>
<keyword evidence="1" id="KW-1133">Transmembrane helix</keyword>
<organism evidence="2 3">
    <name type="scientific">Methylobrevis albus</name>
    <dbReference type="NCBI Taxonomy" id="2793297"/>
    <lineage>
        <taxon>Bacteria</taxon>
        <taxon>Pseudomonadati</taxon>
        <taxon>Pseudomonadota</taxon>
        <taxon>Alphaproteobacteria</taxon>
        <taxon>Hyphomicrobiales</taxon>
        <taxon>Pleomorphomonadaceae</taxon>
        <taxon>Methylobrevis</taxon>
    </lineage>
</organism>
<dbReference type="EMBL" id="JADZLT010000051">
    <property type="protein sequence ID" value="MBH0238746.1"/>
    <property type="molecule type" value="Genomic_DNA"/>
</dbReference>
<dbReference type="Proteomes" id="UP000631694">
    <property type="component" value="Unassembled WGS sequence"/>
</dbReference>
<accession>A0A931I4J4</accession>